<comment type="caution">
    <text evidence="1">The sequence shown here is derived from an EMBL/GenBank/DDBJ whole genome shotgun (WGS) entry which is preliminary data.</text>
</comment>
<dbReference type="AlphaFoldDB" id="K1T309"/>
<dbReference type="SUPFAM" id="SSF56731">
    <property type="entry name" value="DNA primase core"/>
    <property type="match status" value="1"/>
</dbReference>
<sequence>AEHAMLQALKDNPRLDTVVLCLDHDPAGIEACGRLAEILVRNGYGAVKRLQSACKDWNEDLKGRYGEETIPAQEHPRVMECRAWTEVLKEVTESINIKYANRSYICRYYQDIYNELKKGRGREQLMDAFDGPGMLLTGVLVRCMEKEGIALGRETSADQILENLSKRYQP</sequence>
<proteinExistence type="predicted"/>
<accession>K1T309</accession>
<evidence type="ECO:0000313" key="1">
    <source>
        <dbReference type="EMBL" id="EKC53876.1"/>
    </source>
</evidence>
<dbReference type="EMBL" id="AJWZ01008522">
    <property type="protein sequence ID" value="EKC53876.1"/>
    <property type="molecule type" value="Genomic_DNA"/>
</dbReference>
<dbReference type="Pfam" id="PF13155">
    <property type="entry name" value="Toprim_2"/>
    <property type="match status" value="1"/>
</dbReference>
<evidence type="ECO:0008006" key="2">
    <source>
        <dbReference type="Google" id="ProtNLM"/>
    </source>
</evidence>
<protein>
    <recommendedName>
        <fullName evidence="2">DNA primase</fullName>
    </recommendedName>
</protein>
<name>K1T309_9ZZZZ</name>
<gene>
    <name evidence="1" type="ORF">OBE_12374</name>
</gene>
<dbReference type="Gene3D" id="3.40.1360.10">
    <property type="match status" value="1"/>
</dbReference>
<feature type="non-terminal residue" evidence="1">
    <location>
        <position position="1"/>
    </location>
</feature>
<organism evidence="1">
    <name type="scientific">human gut metagenome</name>
    <dbReference type="NCBI Taxonomy" id="408170"/>
    <lineage>
        <taxon>unclassified sequences</taxon>
        <taxon>metagenomes</taxon>
        <taxon>organismal metagenomes</taxon>
    </lineage>
</organism>
<reference evidence="1" key="1">
    <citation type="journal article" date="2013" name="Environ. Microbiol.">
        <title>Microbiota from the distal guts of lean and obese adolescents exhibit partial functional redundancy besides clear differences in community structure.</title>
        <authorList>
            <person name="Ferrer M."/>
            <person name="Ruiz A."/>
            <person name="Lanza F."/>
            <person name="Haange S.B."/>
            <person name="Oberbach A."/>
            <person name="Till H."/>
            <person name="Bargiela R."/>
            <person name="Campoy C."/>
            <person name="Segura M.T."/>
            <person name="Richter M."/>
            <person name="von Bergen M."/>
            <person name="Seifert J."/>
            <person name="Suarez A."/>
        </authorList>
    </citation>
    <scope>NUCLEOTIDE SEQUENCE</scope>
</reference>
<feature type="non-terminal residue" evidence="1">
    <location>
        <position position="170"/>
    </location>
</feature>